<sequence length="162" mass="19494">MKILTERCYAFIITAEREIVRDIKEKLCHVALDFNEEIEKAAPSSEYEKSYELPEGSTPLAIIPCYGSIWYPRDNLQLNHEVQCRHQKELVRKHRLVWWKINQKINDKHENEKVVNKKRISLIKAVRAWLNLIIFILLYYSEVDYYTVGFYRNILIPRRVNR</sequence>
<dbReference type="Gene3D" id="3.90.640.10">
    <property type="entry name" value="Actin, Chain A, domain 4"/>
    <property type="match status" value="1"/>
</dbReference>
<dbReference type="KEGG" id="eiv:EIN_264760"/>
<dbReference type="AlphaFoldDB" id="A0A0A1TWS5"/>
<keyword evidence="1" id="KW-1133">Transmembrane helix</keyword>
<evidence type="ECO:0000256" key="1">
    <source>
        <dbReference type="SAM" id="Phobius"/>
    </source>
</evidence>
<dbReference type="EMBL" id="KB207046">
    <property type="protein sequence ID" value="ELP85699.1"/>
    <property type="molecule type" value="Genomic_DNA"/>
</dbReference>
<accession>A0A0A1TWS5</accession>
<dbReference type="Proteomes" id="UP000014680">
    <property type="component" value="Unassembled WGS sequence"/>
</dbReference>
<dbReference type="GeneID" id="14884680"/>
<proteinExistence type="predicted"/>
<keyword evidence="1" id="KW-0472">Membrane</keyword>
<organism evidence="2 3">
    <name type="scientific">Entamoeba invadens IP1</name>
    <dbReference type="NCBI Taxonomy" id="370355"/>
    <lineage>
        <taxon>Eukaryota</taxon>
        <taxon>Amoebozoa</taxon>
        <taxon>Evosea</taxon>
        <taxon>Archamoebae</taxon>
        <taxon>Mastigamoebida</taxon>
        <taxon>Entamoebidae</taxon>
        <taxon>Entamoeba</taxon>
    </lineage>
</organism>
<feature type="transmembrane region" description="Helical" evidence="1">
    <location>
        <begin position="122"/>
        <end position="141"/>
    </location>
</feature>
<evidence type="ECO:0000313" key="3">
    <source>
        <dbReference type="Proteomes" id="UP000014680"/>
    </source>
</evidence>
<dbReference type="InterPro" id="IPR043129">
    <property type="entry name" value="ATPase_NBD"/>
</dbReference>
<dbReference type="InterPro" id="IPR004000">
    <property type="entry name" value="Actin"/>
</dbReference>
<protein>
    <submittedName>
        <fullName evidence="2">Actin, putative</fullName>
    </submittedName>
</protein>
<dbReference type="VEuPathDB" id="AmoebaDB:EIN_264760"/>
<name>A0A0A1TWS5_ENTIV</name>
<dbReference type="Pfam" id="PF00022">
    <property type="entry name" value="Actin"/>
    <property type="match status" value="1"/>
</dbReference>
<reference evidence="2 3" key="1">
    <citation type="submission" date="2012-10" db="EMBL/GenBank/DDBJ databases">
        <authorList>
            <person name="Zafar N."/>
            <person name="Inman J."/>
            <person name="Hall N."/>
            <person name="Lorenzi H."/>
            <person name="Caler E."/>
        </authorList>
    </citation>
    <scope>NUCLEOTIDE SEQUENCE [LARGE SCALE GENOMIC DNA]</scope>
    <source>
        <strain evidence="2 3">IP1</strain>
    </source>
</reference>
<keyword evidence="3" id="KW-1185">Reference proteome</keyword>
<dbReference type="SUPFAM" id="SSF53067">
    <property type="entry name" value="Actin-like ATPase domain"/>
    <property type="match status" value="1"/>
</dbReference>
<keyword evidence="1" id="KW-0812">Transmembrane</keyword>
<dbReference type="OrthoDB" id="5863417at2759"/>
<dbReference type="RefSeq" id="XP_004185045.1">
    <property type="nucleotide sequence ID" value="XM_004184997.1"/>
</dbReference>
<gene>
    <name evidence="2" type="ORF">EIN_264760</name>
</gene>
<evidence type="ECO:0000313" key="2">
    <source>
        <dbReference type="EMBL" id="ELP85699.1"/>
    </source>
</evidence>